<dbReference type="Proteomes" id="UP000178943">
    <property type="component" value="Unassembled WGS sequence"/>
</dbReference>
<evidence type="ECO:0000259" key="2">
    <source>
        <dbReference type="Pfam" id="PF09699"/>
    </source>
</evidence>
<dbReference type="EMBL" id="MFGW01000116">
    <property type="protein sequence ID" value="OGF65148.1"/>
    <property type="molecule type" value="Genomic_DNA"/>
</dbReference>
<dbReference type="NCBIfam" id="TIGR01905">
    <property type="entry name" value="paired_CXXCH_1"/>
    <property type="match status" value="1"/>
</dbReference>
<gene>
    <name evidence="3" type="ORF">A2Y62_18315</name>
</gene>
<dbReference type="AlphaFoldDB" id="A0A1F5VPA3"/>
<dbReference type="Gene3D" id="1.10.1130.10">
    <property type="entry name" value="Flavocytochrome C3, Chain A"/>
    <property type="match status" value="1"/>
</dbReference>
<organism evidence="3 4">
    <name type="scientific">Candidatus Fischerbacteria bacterium RBG_13_37_8</name>
    <dbReference type="NCBI Taxonomy" id="1817863"/>
    <lineage>
        <taxon>Bacteria</taxon>
        <taxon>Candidatus Fischeribacteriota</taxon>
    </lineage>
</organism>
<dbReference type="Pfam" id="PF09699">
    <property type="entry name" value="Paired_CXXCH_1"/>
    <property type="match status" value="2"/>
</dbReference>
<feature type="non-terminal residue" evidence="3">
    <location>
        <position position="310"/>
    </location>
</feature>
<dbReference type="InterPro" id="IPR010177">
    <property type="entry name" value="Paired_CXXCH_1"/>
</dbReference>
<reference evidence="3 4" key="1">
    <citation type="journal article" date="2016" name="Nat. Commun.">
        <title>Thousands of microbial genomes shed light on interconnected biogeochemical processes in an aquifer system.</title>
        <authorList>
            <person name="Anantharaman K."/>
            <person name="Brown C.T."/>
            <person name="Hug L.A."/>
            <person name="Sharon I."/>
            <person name="Castelle C.J."/>
            <person name="Probst A.J."/>
            <person name="Thomas B.C."/>
            <person name="Singh A."/>
            <person name="Wilkins M.J."/>
            <person name="Karaoz U."/>
            <person name="Brodie E.L."/>
            <person name="Williams K.H."/>
            <person name="Hubbard S.S."/>
            <person name="Banfield J.F."/>
        </authorList>
    </citation>
    <scope>NUCLEOTIDE SEQUENCE [LARGE SCALE GENOMIC DNA]</scope>
</reference>
<protein>
    <recommendedName>
        <fullName evidence="2">Doubled CXXCH motif domain-containing protein</fullName>
    </recommendedName>
</protein>
<accession>A0A1F5VPA3</accession>
<dbReference type="InterPro" id="IPR051829">
    <property type="entry name" value="Multiheme_Cytochr_ET"/>
</dbReference>
<dbReference type="GO" id="GO:0016491">
    <property type="term" value="F:oxidoreductase activity"/>
    <property type="evidence" value="ECO:0007669"/>
    <property type="project" value="TreeGrafter"/>
</dbReference>
<feature type="domain" description="Doubled CXXCH motif" evidence="2">
    <location>
        <begin position="27"/>
        <end position="63"/>
    </location>
</feature>
<feature type="domain" description="Doubled CXXCH motif" evidence="2">
    <location>
        <begin position="229"/>
        <end position="278"/>
    </location>
</feature>
<keyword evidence="1" id="KW-0732">Signal</keyword>
<proteinExistence type="predicted"/>
<dbReference type="STRING" id="1817863.A2Y62_18315"/>
<dbReference type="PANTHER" id="PTHR35038:SF6">
    <property type="entry name" value="SURFACE LOCALIZED DECAHEME CYTOCHROME C LIPOPROTEIN"/>
    <property type="match status" value="1"/>
</dbReference>
<evidence type="ECO:0000256" key="1">
    <source>
        <dbReference type="ARBA" id="ARBA00022729"/>
    </source>
</evidence>
<dbReference type="Gene3D" id="3.90.10.10">
    <property type="entry name" value="Cytochrome C3"/>
    <property type="match status" value="1"/>
</dbReference>
<sequence>MAGVLLLCGGTACFIASQENPSHSGLAGEQYNCNICHAGHGVSATPMLNQKFIDLCYYCHSSDNHPPALKTKKPMDRSHFNRGVSVRNSLTIANAPLPDIRFAFSKRFRHPIETESFHQFNEFLLEIPNLPRHSSCLDCHNPHLASKEKSYAGVVGFDLNGYIVMDSPKESFVCYKCHSEYGNKPLQQKDILSLFQIINPSFHPVENQGKNSFVPSLLFPYDTTSIITCSDCHNNDEASPRGPHGSIYPFILEKNYTPANGIFENERTYAMCYKCHSRISILNNESFPEHHRHIVGNKISCISCHDAHGS</sequence>
<dbReference type="PANTHER" id="PTHR35038">
    <property type="entry name" value="DISSIMILATORY SULFITE REDUCTASE SIRA"/>
    <property type="match status" value="1"/>
</dbReference>
<dbReference type="InterPro" id="IPR036280">
    <property type="entry name" value="Multihaem_cyt_sf"/>
</dbReference>
<dbReference type="SUPFAM" id="SSF48695">
    <property type="entry name" value="Multiheme cytochromes"/>
    <property type="match status" value="1"/>
</dbReference>
<comment type="caution">
    <text evidence="3">The sequence shown here is derived from an EMBL/GenBank/DDBJ whole genome shotgun (WGS) entry which is preliminary data.</text>
</comment>
<name>A0A1F5VPA3_9BACT</name>
<evidence type="ECO:0000313" key="3">
    <source>
        <dbReference type="EMBL" id="OGF65148.1"/>
    </source>
</evidence>
<evidence type="ECO:0000313" key="4">
    <source>
        <dbReference type="Proteomes" id="UP000178943"/>
    </source>
</evidence>